<dbReference type="PANTHER" id="PTHR36503">
    <property type="entry name" value="BLR2520 PROTEIN"/>
    <property type="match status" value="1"/>
</dbReference>
<evidence type="ECO:0000313" key="2">
    <source>
        <dbReference type="EMBL" id="QNN52218.1"/>
    </source>
</evidence>
<accession>A0A7G9R9E3</accession>
<dbReference type="RefSeq" id="WP_187578060.1">
    <property type="nucleotide sequence ID" value="NZ_CP060713.1"/>
</dbReference>
<name>A0A7G9R9E3_9ACTN</name>
<evidence type="ECO:0000313" key="3">
    <source>
        <dbReference type="Proteomes" id="UP000515947"/>
    </source>
</evidence>
<reference evidence="2 3" key="1">
    <citation type="submission" date="2020-08" db="EMBL/GenBank/DDBJ databases">
        <title>Genome sequence of Nocardioides mesophilus KACC 16243T.</title>
        <authorList>
            <person name="Hyun D.-W."/>
            <person name="Bae J.-W."/>
        </authorList>
    </citation>
    <scope>NUCLEOTIDE SEQUENCE [LARGE SCALE GENOMIC DNA]</scope>
    <source>
        <strain evidence="2 3">KACC 16243</strain>
    </source>
</reference>
<keyword evidence="3" id="KW-1185">Reference proteome</keyword>
<feature type="domain" description="VOC" evidence="1">
    <location>
        <begin position="8"/>
        <end position="134"/>
    </location>
</feature>
<dbReference type="Proteomes" id="UP000515947">
    <property type="component" value="Chromosome"/>
</dbReference>
<gene>
    <name evidence="2" type="ORF">H9L09_17260</name>
</gene>
<dbReference type="Gene3D" id="3.10.180.10">
    <property type="entry name" value="2,3-Dihydroxybiphenyl 1,2-Dioxygenase, domain 1"/>
    <property type="match status" value="1"/>
</dbReference>
<dbReference type="EMBL" id="CP060713">
    <property type="protein sequence ID" value="QNN52218.1"/>
    <property type="molecule type" value="Genomic_DNA"/>
</dbReference>
<protein>
    <submittedName>
        <fullName evidence="2">VOC family protein</fullName>
    </submittedName>
</protein>
<dbReference type="Pfam" id="PF00903">
    <property type="entry name" value="Glyoxalase"/>
    <property type="match status" value="1"/>
</dbReference>
<sequence length="148" mass="16081">MTADVPAQFSIVTLGVADLARSARFYRELGWEQRGDLAQGITWFRTSGSWIGLFGYDALAEDVGTEAVPADELPDFRGITLAVNLGSEDAVDLAFARVHEAGGRIVKPATRAEWGGYSGYFADPDGHLWEIAYAPGFTLDEQGRLEIP</sequence>
<dbReference type="InterPro" id="IPR037523">
    <property type="entry name" value="VOC_core"/>
</dbReference>
<dbReference type="InterPro" id="IPR029068">
    <property type="entry name" value="Glyas_Bleomycin-R_OHBP_Dase"/>
</dbReference>
<organism evidence="2 3">
    <name type="scientific">Nocardioides mesophilus</name>
    <dbReference type="NCBI Taxonomy" id="433659"/>
    <lineage>
        <taxon>Bacteria</taxon>
        <taxon>Bacillati</taxon>
        <taxon>Actinomycetota</taxon>
        <taxon>Actinomycetes</taxon>
        <taxon>Propionibacteriales</taxon>
        <taxon>Nocardioidaceae</taxon>
        <taxon>Nocardioides</taxon>
    </lineage>
</organism>
<dbReference type="SUPFAM" id="SSF54593">
    <property type="entry name" value="Glyoxalase/Bleomycin resistance protein/Dihydroxybiphenyl dioxygenase"/>
    <property type="match status" value="1"/>
</dbReference>
<dbReference type="KEGG" id="nmes:H9L09_17260"/>
<proteinExistence type="predicted"/>
<dbReference type="PROSITE" id="PS51819">
    <property type="entry name" value="VOC"/>
    <property type="match status" value="1"/>
</dbReference>
<dbReference type="AlphaFoldDB" id="A0A7G9R9E3"/>
<dbReference type="InterPro" id="IPR004360">
    <property type="entry name" value="Glyas_Fos-R_dOase_dom"/>
</dbReference>
<dbReference type="PANTHER" id="PTHR36503:SF1">
    <property type="entry name" value="BLR2520 PROTEIN"/>
    <property type="match status" value="1"/>
</dbReference>
<evidence type="ECO:0000259" key="1">
    <source>
        <dbReference type="PROSITE" id="PS51819"/>
    </source>
</evidence>